<name>A0A6P8I3P5_ACTTE</name>
<keyword evidence="4" id="KW-0694">RNA-binding</keyword>
<dbReference type="RefSeq" id="XP_031562116.1">
    <property type="nucleotide sequence ID" value="XM_031706256.1"/>
</dbReference>
<evidence type="ECO:0000256" key="6">
    <source>
        <dbReference type="ARBA" id="ARBA00031361"/>
    </source>
</evidence>
<comment type="subcellular location">
    <subcellularLocation>
        <location evidence="1">Early endosome</location>
    </subcellularLocation>
</comment>
<dbReference type="OrthoDB" id="5566667at2759"/>
<feature type="region of interest" description="Disordered" evidence="10">
    <location>
        <begin position="86"/>
        <end position="106"/>
    </location>
</feature>
<keyword evidence="5 9" id="KW-0175">Coiled coil</keyword>
<dbReference type="FunCoup" id="A0A6P8I3P5">
    <property type="interactions" value="1805"/>
</dbReference>
<gene>
    <name evidence="13" type="primary">LOC116297932</name>
</gene>
<feature type="compositionally biased region" description="Polar residues" evidence="10">
    <location>
        <begin position="447"/>
        <end position="457"/>
    </location>
</feature>
<feature type="compositionally biased region" description="Polar residues" evidence="10">
    <location>
        <begin position="87"/>
        <end position="102"/>
    </location>
</feature>
<dbReference type="GeneID" id="116297932"/>
<feature type="coiled-coil region" evidence="9">
    <location>
        <begin position="5"/>
        <end position="74"/>
    </location>
</feature>
<dbReference type="PANTHER" id="PTHR21448">
    <property type="entry name" value="SMOOTH MUSCLE MYOSIN HEAVY CHAIN-RELATED"/>
    <property type="match status" value="1"/>
</dbReference>
<evidence type="ECO:0000259" key="11">
    <source>
        <dbReference type="SMART" id="SM01254"/>
    </source>
</evidence>
<accession>A0A6P8I3P5</accession>
<evidence type="ECO:0000256" key="8">
    <source>
        <dbReference type="ARBA" id="ARBA00044824"/>
    </source>
</evidence>
<sequence>MSAEGQNLQAKYQKLAAEYAKLRAQNTVLKKAVIEEQEKTKTLQETAKQKDQSIRKYEQEIDSLQFRNDQLSKRVGILQDELDESGSKNWKSWANPAPSHSSVDSDVKEEELKIKIQENERLQRQLFDALQEHKATVSSLQERLNIAERSSSNHQKAIDEASDTHRMVVEKLQEDRALMEAKLRKTEEELRTLTLKAEKSQQRLKLLNNEISSKCENVSKIVAEKIPFNDTSNKELNSLNVPTHDRKHQVKSKELIGLAADLIKEFTSALSNLHTYTEQRIKTFYVESTQEQLSAQTQKFCSYLHENATVLRAVEHSFSSFYKELKTDSLITLETVSGLKGFSDAFHCYVMYLAKLMLYYFLSTEEECKSSTCSQTLEGYNRQVVSATAGMVRIFTKVDSYVQALASNKEHWMLECQLLQVKHEKESKKVASLEKELEKLKSSASADQANNPTSMSVPPSPTRKEAPIEPTDLGKVFSEATDESSDGMTRELLIKNHFTSRISDLTSQLQVMDSKGVSFAAECRSLYKRIRQSEKDRDGLSQKLLTANARVKQIEDELDVTKRNYETQLSMMSEHLCGMNEKLTTQQDEIELLKSGGKSKKSKK</sequence>
<evidence type="ECO:0000256" key="1">
    <source>
        <dbReference type="ARBA" id="ARBA00004412"/>
    </source>
</evidence>
<feature type="coiled-coil region" evidence="9">
    <location>
        <begin position="537"/>
        <end position="564"/>
    </location>
</feature>
<evidence type="ECO:0000256" key="2">
    <source>
        <dbReference type="ARBA" id="ARBA00020102"/>
    </source>
</evidence>
<evidence type="ECO:0000256" key="7">
    <source>
        <dbReference type="ARBA" id="ARBA00031617"/>
    </source>
</evidence>
<feature type="domain" description="Protein phosphatase 1 regulatory subunit 21 N-terminal" evidence="11">
    <location>
        <begin position="13"/>
        <end position="112"/>
    </location>
</feature>
<dbReference type="GO" id="GO:0016020">
    <property type="term" value="C:membrane"/>
    <property type="evidence" value="ECO:0007669"/>
    <property type="project" value="TreeGrafter"/>
</dbReference>
<dbReference type="Proteomes" id="UP000515163">
    <property type="component" value="Unplaced"/>
</dbReference>
<evidence type="ECO:0000256" key="10">
    <source>
        <dbReference type="SAM" id="MobiDB-lite"/>
    </source>
</evidence>
<dbReference type="KEGG" id="aten:116297932"/>
<protein>
    <recommendedName>
        <fullName evidence="2">Protein phosphatase 1 regulatory subunit 21</fullName>
    </recommendedName>
    <alternativeName>
        <fullName evidence="7">Coiled-coil domain-containing protein 128</fullName>
    </alternativeName>
    <alternativeName>
        <fullName evidence="8">Ferry endosomal RAB5 effector complex subunit 2</fullName>
    </alternativeName>
    <alternativeName>
        <fullName evidence="6">KLRAQ motif-containing protein 1</fullName>
    </alternativeName>
</protein>
<dbReference type="Pfam" id="PF21636">
    <property type="entry name" value="PPP1R21_C"/>
    <property type="match status" value="1"/>
</dbReference>
<proteinExistence type="predicted"/>
<dbReference type="GO" id="GO:0003723">
    <property type="term" value="F:RNA binding"/>
    <property type="evidence" value="ECO:0007669"/>
    <property type="project" value="UniProtKB-KW"/>
</dbReference>
<dbReference type="InterPro" id="IPR049372">
    <property type="entry name" value="PPP1R21_C"/>
</dbReference>
<evidence type="ECO:0000313" key="12">
    <source>
        <dbReference type="Proteomes" id="UP000515163"/>
    </source>
</evidence>
<dbReference type="Pfam" id="PF10205">
    <property type="entry name" value="KLRAQ"/>
    <property type="match status" value="1"/>
</dbReference>
<keyword evidence="3" id="KW-0967">Endosome</keyword>
<dbReference type="InParanoid" id="A0A6P8I3P5"/>
<feature type="region of interest" description="Disordered" evidence="10">
    <location>
        <begin position="441"/>
        <end position="484"/>
    </location>
</feature>
<dbReference type="AlphaFoldDB" id="A0A6P8I3P5"/>
<dbReference type="InterPro" id="IPR019348">
    <property type="entry name" value="PPP1R21_six_helix"/>
</dbReference>
<dbReference type="PANTHER" id="PTHR21448:SF0">
    <property type="entry name" value="PROTEIN PHOSPHATASE 1 REGULATORY SUBUNIT 21"/>
    <property type="match status" value="1"/>
</dbReference>
<evidence type="ECO:0000313" key="13">
    <source>
        <dbReference type="RefSeq" id="XP_031562116.1"/>
    </source>
</evidence>
<organism evidence="12 13">
    <name type="scientific">Actinia tenebrosa</name>
    <name type="common">Australian red waratah sea anemone</name>
    <dbReference type="NCBI Taxonomy" id="6105"/>
    <lineage>
        <taxon>Eukaryota</taxon>
        <taxon>Metazoa</taxon>
        <taxon>Cnidaria</taxon>
        <taxon>Anthozoa</taxon>
        <taxon>Hexacorallia</taxon>
        <taxon>Actiniaria</taxon>
        <taxon>Actiniidae</taxon>
        <taxon>Actinia</taxon>
    </lineage>
</organism>
<evidence type="ECO:0000256" key="5">
    <source>
        <dbReference type="ARBA" id="ARBA00023054"/>
    </source>
</evidence>
<reference evidence="13" key="1">
    <citation type="submission" date="2025-08" db="UniProtKB">
        <authorList>
            <consortium name="RefSeq"/>
        </authorList>
    </citation>
    <scope>IDENTIFICATION</scope>
    <source>
        <tissue evidence="13">Tentacle</tissue>
    </source>
</reference>
<dbReference type="InterPro" id="IPR040024">
    <property type="entry name" value="PPP1R21"/>
</dbReference>
<keyword evidence="12" id="KW-1185">Reference proteome</keyword>
<evidence type="ECO:0000256" key="9">
    <source>
        <dbReference type="SAM" id="Coils"/>
    </source>
</evidence>
<dbReference type="InterPro" id="IPR019343">
    <property type="entry name" value="PPP1R21_N"/>
</dbReference>
<dbReference type="SMART" id="SM01254">
    <property type="entry name" value="KLRAQ"/>
    <property type="match status" value="1"/>
</dbReference>
<dbReference type="GO" id="GO:0005769">
    <property type="term" value="C:early endosome"/>
    <property type="evidence" value="ECO:0007669"/>
    <property type="project" value="UniProtKB-SubCell"/>
</dbReference>
<dbReference type="Pfam" id="PF10212">
    <property type="entry name" value="PPP1R21_helical"/>
    <property type="match status" value="1"/>
</dbReference>
<evidence type="ECO:0000256" key="4">
    <source>
        <dbReference type="ARBA" id="ARBA00022884"/>
    </source>
</evidence>
<evidence type="ECO:0000256" key="3">
    <source>
        <dbReference type="ARBA" id="ARBA00022753"/>
    </source>
</evidence>